<dbReference type="GO" id="GO:0042254">
    <property type="term" value="P:ribosome biogenesis"/>
    <property type="evidence" value="ECO:0007669"/>
    <property type="project" value="UniProtKB-KW"/>
</dbReference>
<dbReference type="GO" id="GO:0043022">
    <property type="term" value="F:ribosome binding"/>
    <property type="evidence" value="ECO:0007669"/>
    <property type="project" value="TreeGrafter"/>
</dbReference>
<evidence type="ECO:0000256" key="5">
    <source>
        <dbReference type="ARBA" id="ARBA00022741"/>
    </source>
</evidence>
<feature type="binding site" evidence="8">
    <location>
        <begin position="239"/>
        <end position="243"/>
    </location>
    <ligand>
        <name>GTP</name>
        <dbReference type="ChEBI" id="CHEBI:37565"/>
        <label>2</label>
    </ligand>
</feature>
<dbReference type="PRINTS" id="PR00326">
    <property type="entry name" value="GTP1OBG"/>
</dbReference>
<evidence type="ECO:0000313" key="13">
    <source>
        <dbReference type="Proteomes" id="UP000265800"/>
    </source>
</evidence>
<evidence type="ECO:0000256" key="6">
    <source>
        <dbReference type="ARBA" id="ARBA00023134"/>
    </source>
</evidence>
<dbReference type="CDD" id="cd01895">
    <property type="entry name" value="EngA2"/>
    <property type="match status" value="1"/>
</dbReference>
<dbReference type="Proteomes" id="UP000265800">
    <property type="component" value="Unassembled WGS sequence"/>
</dbReference>
<dbReference type="PANTHER" id="PTHR43834">
    <property type="entry name" value="GTPASE DER"/>
    <property type="match status" value="1"/>
</dbReference>
<dbReference type="PROSITE" id="PS51712">
    <property type="entry name" value="G_ENGA"/>
    <property type="match status" value="1"/>
</dbReference>
<gene>
    <name evidence="12" type="primary">der_1</name>
    <name evidence="8" type="synonym">der</name>
    <name evidence="12" type="ORF">Mlute_01136</name>
</gene>
<dbReference type="EMBL" id="QWKZ01000028">
    <property type="protein sequence ID" value="RIH86819.1"/>
    <property type="molecule type" value="Genomic_DNA"/>
</dbReference>
<dbReference type="InterPro" id="IPR027417">
    <property type="entry name" value="P-loop_NTPase"/>
</dbReference>
<evidence type="ECO:0000256" key="1">
    <source>
        <dbReference type="ARBA" id="ARBA00008279"/>
    </source>
</evidence>
<comment type="caution">
    <text evidence="12">The sequence shown here is derived from an EMBL/GenBank/DDBJ whole genome shotgun (WGS) entry which is preliminary data.</text>
</comment>
<proteinExistence type="inferred from homology"/>
<feature type="binding site" evidence="8">
    <location>
        <begin position="67"/>
        <end position="71"/>
    </location>
    <ligand>
        <name>GTP</name>
        <dbReference type="ChEBI" id="CHEBI:37565"/>
        <label>1</label>
    </ligand>
</feature>
<keyword evidence="5 8" id="KW-0547">Nucleotide-binding</keyword>
<evidence type="ECO:0000256" key="10">
    <source>
        <dbReference type="RuleBase" id="RU004481"/>
    </source>
</evidence>
<dbReference type="NCBIfam" id="TIGR03594">
    <property type="entry name" value="GTPase_EngA"/>
    <property type="match status" value="1"/>
</dbReference>
<comment type="similarity">
    <text evidence="1 8 9 10">Belongs to the TRAFAC class TrmE-Era-EngA-EngB-Septin-like GTPase superfamily. EngA (Der) GTPase family.</text>
</comment>
<comment type="caution">
    <text evidence="8">Lacks conserved residue(s) required for the propagation of feature annotation.</text>
</comment>
<dbReference type="Gene3D" id="3.30.300.20">
    <property type="match status" value="1"/>
</dbReference>
<dbReference type="Pfam" id="PF01926">
    <property type="entry name" value="MMR_HSR1"/>
    <property type="match status" value="2"/>
</dbReference>
<feature type="domain" description="EngA-type G" evidence="11">
    <location>
        <begin position="186"/>
        <end position="356"/>
    </location>
</feature>
<dbReference type="NCBIfam" id="TIGR00231">
    <property type="entry name" value="small_GTP"/>
    <property type="match status" value="2"/>
</dbReference>
<feature type="binding site" evidence="8">
    <location>
        <begin position="192"/>
        <end position="199"/>
    </location>
    <ligand>
        <name>GTP</name>
        <dbReference type="ChEBI" id="CHEBI:37565"/>
        <label>2</label>
    </ligand>
</feature>
<dbReference type="SUPFAM" id="SSF52540">
    <property type="entry name" value="P-loop containing nucleoside triphosphate hydrolases"/>
    <property type="match status" value="2"/>
</dbReference>
<evidence type="ECO:0000313" key="12">
    <source>
        <dbReference type="EMBL" id="RIH86819.1"/>
    </source>
</evidence>
<accession>A0A399EUQ4</accession>
<dbReference type="PANTHER" id="PTHR43834:SF6">
    <property type="entry name" value="GTPASE DER"/>
    <property type="match status" value="1"/>
</dbReference>
<dbReference type="CDD" id="cd01894">
    <property type="entry name" value="EngA1"/>
    <property type="match status" value="1"/>
</dbReference>
<dbReference type="GO" id="GO:0005525">
    <property type="term" value="F:GTP binding"/>
    <property type="evidence" value="ECO:0007669"/>
    <property type="project" value="UniProtKB-UniRule"/>
</dbReference>
<keyword evidence="4 10" id="KW-0677">Repeat</keyword>
<keyword evidence="6 8" id="KW-0342">GTP-binding</keyword>
<evidence type="ECO:0000256" key="4">
    <source>
        <dbReference type="ARBA" id="ARBA00022737"/>
    </source>
</evidence>
<organism evidence="12 13">
    <name type="scientific">Meiothermus luteus</name>
    <dbReference type="NCBI Taxonomy" id="2026184"/>
    <lineage>
        <taxon>Bacteria</taxon>
        <taxon>Thermotogati</taxon>
        <taxon>Deinococcota</taxon>
        <taxon>Deinococci</taxon>
        <taxon>Thermales</taxon>
        <taxon>Thermaceae</taxon>
        <taxon>Meiothermus</taxon>
    </lineage>
</organism>
<sequence>MYRVVIVGRPNVGKSSLFNRLLGLRQSPERATWAGSRFSVVADAPGVTRDLKEGVVESERGRFKLVDTGGLWSGDVWEEKIRQKVERAIEEADLVLFAVDGRSDLATADLEVADFLRRKGKPVLLVATKVDDPKHEAYLGELYALGFGEPLPTSAAHGRGVDELVERIWASLPVRQEESEPEVVPIRLAIVGRPNAGKSSLLNAILGEERVIVSETPGTTRDSIDVEFDYGGNRFLLVDTAGIRKRPETGVEEQAILRAHRAIREADVVLLVVDPKELGDHELKLANEALEVGKPVVVTITKWDLIGKEEAKRVRADLAVKLAHIAHLPTVFVSSVTGQNLHKLLSEAVRLYGLARTRFETAELNRWLSVWSLGTQMPNFKGKPLKLFFVTQPEVAPPTFVFFCNYPEFVTRAFEGYLRNRIGEDLGLREVPFRLVFRGRREG</sequence>
<dbReference type="InterPro" id="IPR005225">
    <property type="entry name" value="Small_GTP-bd"/>
</dbReference>
<dbReference type="InterPro" id="IPR032859">
    <property type="entry name" value="KH_dom-like"/>
</dbReference>
<dbReference type="OrthoDB" id="9805918at2"/>
<dbReference type="Pfam" id="PF14714">
    <property type="entry name" value="KH_dom-like"/>
    <property type="match status" value="1"/>
</dbReference>
<evidence type="ECO:0000256" key="3">
    <source>
        <dbReference type="ARBA" id="ARBA00022517"/>
    </source>
</evidence>
<dbReference type="Gene3D" id="3.40.50.300">
    <property type="entry name" value="P-loop containing nucleotide triphosphate hydrolases"/>
    <property type="match status" value="2"/>
</dbReference>
<dbReference type="RefSeq" id="WP_119359797.1">
    <property type="nucleotide sequence ID" value="NZ_QWKZ01000028.1"/>
</dbReference>
<feature type="binding site" evidence="8">
    <location>
        <begin position="8"/>
        <end position="15"/>
    </location>
    <ligand>
        <name>GTP</name>
        <dbReference type="ChEBI" id="CHEBI:37565"/>
        <label>1</label>
    </ligand>
</feature>
<dbReference type="InterPro" id="IPR006073">
    <property type="entry name" value="GTP-bd"/>
</dbReference>
<dbReference type="InterPro" id="IPR015946">
    <property type="entry name" value="KH_dom-like_a/b"/>
</dbReference>
<evidence type="ECO:0000259" key="11">
    <source>
        <dbReference type="PROSITE" id="PS51712"/>
    </source>
</evidence>
<evidence type="ECO:0000256" key="8">
    <source>
        <dbReference type="HAMAP-Rule" id="MF_00195"/>
    </source>
</evidence>
<evidence type="ECO:0000256" key="7">
    <source>
        <dbReference type="ARBA" id="ARBA00032345"/>
    </source>
</evidence>
<dbReference type="InterPro" id="IPR016484">
    <property type="entry name" value="GTPase_Der"/>
</dbReference>
<dbReference type="PIRSF" id="PIRSF006485">
    <property type="entry name" value="GTP-binding_EngA"/>
    <property type="match status" value="1"/>
</dbReference>
<evidence type="ECO:0000256" key="2">
    <source>
        <dbReference type="ARBA" id="ARBA00020953"/>
    </source>
</evidence>
<name>A0A399EUQ4_9DEIN</name>
<dbReference type="InterPro" id="IPR031166">
    <property type="entry name" value="G_ENGA"/>
</dbReference>
<dbReference type="AlphaFoldDB" id="A0A399EUQ4"/>
<dbReference type="HAMAP" id="MF_00195">
    <property type="entry name" value="GTPase_Der"/>
    <property type="match status" value="1"/>
</dbReference>
<keyword evidence="13" id="KW-1185">Reference proteome</keyword>
<evidence type="ECO:0000256" key="9">
    <source>
        <dbReference type="PROSITE-ProRule" id="PRU01049"/>
    </source>
</evidence>
<reference evidence="12 13" key="1">
    <citation type="submission" date="2018-08" db="EMBL/GenBank/DDBJ databases">
        <title>Meiothermus luteus KCTC 52599 genome sequencing project.</title>
        <authorList>
            <person name="Da Costa M.S."/>
            <person name="Albuquerque L."/>
            <person name="Raposo P."/>
            <person name="Froufe H.J.C."/>
            <person name="Barroso C.S."/>
            <person name="Egas C."/>
        </authorList>
    </citation>
    <scope>NUCLEOTIDE SEQUENCE [LARGE SCALE GENOMIC DNA]</scope>
    <source>
        <strain evidence="12 13">KCTC 52599</strain>
    </source>
</reference>
<comment type="function">
    <text evidence="8 10">GTPase that plays an essential role in the late steps of ribosome biogenesis.</text>
</comment>
<protein>
    <recommendedName>
        <fullName evidence="2 8">GTPase Der</fullName>
    </recommendedName>
    <alternativeName>
        <fullName evidence="7 8">GTP-binding protein EngA</fullName>
    </alternativeName>
</protein>
<keyword evidence="3 8" id="KW-0690">Ribosome biogenesis</keyword>
<comment type="subunit">
    <text evidence="8">Associates with the 50S ribosomal subunit.</text>
</comment>